<name>A0A921MRA7_9BACT</name>
<sequence>MKEQLRILLVNKFYYPRGGDCICVINLESLLRRLGYEVAIYSMSYPQNLPCKTSRYFVSEVSFSEGVMGKLKATERLFGTGDIVRSFQRMLDDFRPHIVHFHNIHSYLSPIIVKLAKEFGCRTVWTLHDYKLLCPSYSCLYQGEICEACFTDLTQVLRRKCMKGSLLASALAYGEALWWNKSKLQRWVDTFVCPSSFMAQKMRACGFDYSKLEVICNFIEEDKLVALQSIKSDEPDSVPYYCYVGRLSEEKGIRLLLEAAQSLPYQLYVAGDGPLSDELCAKYASGKIHFLGHLSSQEIVRLVSRAKAMVIPSVWYENNPLSVIESLCMGTPVVGSEVGGIPELIREGDGCLFSLGNKEELAEAITAMMTAPNIDRVAISKRAQSRFSEGRYWEALKKVYGIEDKIC</sequence>
<dbReference type="SUPFAM" id="SSF53756">
    <property type="entry name" value="UDP-Glycosyltransferase/glycogen phosphorylase"/>
    <property type="match status" value="1"/>
</dbReference>
<dbReference type="RefSeq" id="WP_273306151.1">
    <property type="nucleotide sequence ID" value="NZ_DYUD01000021.1"/>
</dbReference>
<dbReference type="Gene3D" id="3.40.50.2000">
    <property type="entry name" value="Glycogen Phosphorylase B"/>
    <property type="match status" value="2"/>
</dbReference>
<feature type="domain" description="Glycosyltransferase subfamily 4-like N-terminal" evidence="2">
    <location>
        <begin position="24"/>
        <end position="222"/>
    </location>
</feature>
<feature type="domain" description="Glycosyl transferase family 1" evidence="1">
    <location>
        <begin position="231"/>
        <end position="385"/>
    </location>
</feature>
<dbReference type="EMBL" id="DYUD01000021">
    <property type="protein sequence ID" value="HJG89099.1"/>
    <property type="molecule type" value="Genomic_DNA"/>
</dbReference>
<dbReference type="PANTHER" id="PTHR45947:SF13">
    <property type="entry name" value="TRANSFERASE"/>
    <property type="match status" value="1"/>
</dbReference>
<evidence type="ECO:0000259" key="1">
    <source>
        <dbReference type="Pfam" id="PF00534"/>
    </source>
</evidence>
<organism evidence="3 4">
    <name type="scientific">Barnesiella viscericola</name>
    <dbReference type="NCBI Taxonomy" id="397865"/>
    <lineage>
        <taxon>Bacteria</taxon>
        <taxon>Pseudomonadati</taxon>
        <taxon>Bacteroidota</taxon>
        <taxon>Bacteroidia</taxon>
        <taxon>Bacteroidales</taxon>
        <taxon>Barnesiellaceae</taxon>
        <taxon>Barnesiella</taxon>
    </lineage>
</organism>
<dbReference type="Pfam" id="PF00534">
    <property type="entry name" value="Glycos_transf_1"/>
    <property type="match status" value="1"/>
</dbReference>
<dbReference type="GO" id="GO:0016757">
    <property type="term" value="F:glycosyltransferase activity"/>
    <property type="evidence" value="ECO:0007669"/>
    <property type="project" value="InterPro"/>
</dbReference>
<accession>A0A921MRA7</accession>
<evidence type="ECO:0000259" key="2">
    <source>
        <dbReference type="Pfam" id="PF13439"/>
    </source>
</evidence>
<dbReference type="AlphaFoldDB" id="A0A921MRA7"/>
<dbReference type="InterPro" id="IPR028098">
    <property type="entry name" value="Glyco_trans_4-like_N"/>
</dbReference>
<evidence type="ECO:0000313" key="4">
    <source>
        <dbReference type="Proteomes" id="UP000757103"/>
    </source>
</evidence>
<comment type="caution">
    <text evidence="3">The sequence shown here is derived from an EMBL/GenBank/DDBJ whole genome shotgun (WGS) entry which is preliminary data.</text>
</comment>
<reference evidence="3" key="1">
    <citation type="journal article" date="2021" name="PeerJ">
        <title>Extensive microbial diversity within the chicken gut microbiome revealed by metagenomics and culture.</title>
        <authorList>
            <person name="Gilroy R."/>
            <person name="Ravi A."/>
            <person name="Getino M."/>
            <person name="Pursley I."/>
            <person name="Horton D.L."/>
            <person name="Alikhan N.F."/>
            <person name="Baker D."/>
            <person name="Gharbi K."/>
            <person name="Hall N."/>
            <person name="Watson M."/>
            <person name="Adriaenssens E.M."/>
            <person name="Foster-Nyarko E."/>
            <person name="Jarju S."/>
            <person name="Secka A."/>
            <person name="Antonio M."/>
            <person name="Oren A."/>
            <person name="Chaudhuri R.R."/>
            <person name="La Ragione R."/>
            <person name="Hildebrand F."/>
            <person name="Pallen M.J."/>
        </authorList>
    </citation>
    <scope>NUCLEOTIDE SEQUENCE</scope>
    <source>
        <strain evidence="3">CHK121-7720</strain>
    </source>
</reference>
<dbReference type="InterPro" id="IPR001296">
    <property type="entry name" value="Glyco_trans_1"/>
</dbReference>
<dbReference type="PANTHER" id="PTHR45947">
    <property type="entry name" value="SULFOQUINOVOSYL TRANSFERASE SQD2"/>
    <property type="match status" value="1"/>
</dbReference>
<dbReference type="InterPro" id="IPR050194">
    <property type="entry name" value="Glycosyltransferase_grp1"/>
</dbReference>
<gene>
    <name evidence="3" type="ORF">K8U91_06475</name>
</gene>
<dbReference type="Proteomes" id="UP000757103">
    <property type="component" value="Unassembled WGS sequence"/>
</dbReference>
<evidence type="ECO:0000313" key="3">
    <source>
        <dbReference type="EMBL" id="HJG89099.1"/>
    </source>
</evidence>
<reference evidence="3" key="2">
    <citation type="submission" date="2021-09" db="EMBL/GenBank/DDBJ databases">
        <authorList>
            <person name="Gilroy R."/>
        </authorList>
    </citation>
    <scope>NUCLEOTIDE SEQUENCE</scope>
    <source>
        <strain evidence="3">CHK121-7720</strain>
    </source>
</reference>
<protein>
    <submittedName>
        <fullName evidence="3">Glycosyltransferase family 4 protein</fullName>
    </submittedName>
</protein>
<dbReference type="CDD" id="cd03823">
    <property type="entry name" value="GT4_ExpE7-like"/>
    <property type="match status" value="1"/>
</dbReference>
<proteinExistence type="predicted"/>
<dbReference type="Pfam" id="PF13439">
    <property type="entry name" value="Glyco_transf_4"/>
    <property type="match status" value="1"/>
</dbReference>